<dbReference type="AlphaFoldDB" id="A0A420XQQ7"/>
<dbReference type="InParanoid" id="A0A420XQQ7"/>
<dbReference type="Proteomes" id="UP000281955">
    <property type="component" value="Unassembled WGS sequence"/>
</dbReference>
<dbReference type="InterPro" id="IPR039422">
    <property type="entry name" value="MarR/SlyA-like"/>
</dbReference>
<dbReference type="Gene3D" id="1.10.10.10">
    <property type="entry name" value="Winged helix-like DNA-binding domain superfamily/Winged helix DNA-binding domain"/>
    <property type="match status" value="1"/>
</dbReference>
<evidence type="ECO:0000313" key="2">
    <source>
        <dbReference type="EMBL" id="RKS75585.1"/>
    </source>
</evidence>
<feature type="domain" description="HTH marR-type" evidence="1">
    <location>
        <begin position="6"/>
        <end position="137"/>
    </location>
</feature>
<reference evidence="2 3" key="1">
    <citation type="submission" date="2018-10" db="EMBL/GenBank/DDBJ databases">
        <title>Genomic Encyclopedia of Archaeal and Bacterial Type Strains, Phase II (KMG-II): from individual species to whole genera.</title>
        <authorList>
            <person name="Goeker M."/>
        </authorList>
    </citation>
    <scope>NUCLEOTIDE SEQUENCE [LARGE SCALE GENOMIC DNA]</scope>
    <source>
        <strain evidence="2 3">RP-AC37</strain>
    </source>
</reference>
<keyword evidence="2" id="KW-0238">DNA-binding</keyword>
<dbReference type="GO" id="GO:0003677">
    <property type="term" value="F:DNA binding"/>
    <property type="evidence" value="ECO:0007669"/>
    <property type="project" value="UniProtKB-KW"/>
</dbReference>
<evidence type="ECO:0000313" key="3">
    <source>
        <dbReference type="Proteomes" id="UP000281955"/>
    </source>
</evidence>
<dbReference type="RefSeq" id="WP_183061905.1">
    <property type="nucleotide sequence ID" value="NZ_RBWV01000011.1"/>
</dbReference>
<organism evidence="2 3">
    <name type="scientific">Motilibacter peucedani</name>
    <dbReference type="NCBI Taxonomy" id="598650"/>
    <lineage>
        <taxon>Bacteria</taxon>
        <taxon>Bacillati</taxon>
        <taxon>Actinomycetota</taxon>
        <taxon>Actinomycetes</taxon>
        <taxon>Motilibacterales</taxon>
        <taxon>Motilibacteraceae</taxon>
        <taxon>Motilibacter</taxon>
    </lineage>
</organism>
<dbReference type="PROSITE" id="PS50995">
    <property type="entry name" value="HTH_MARR_2"/>
    <property type="match status" value="1"/>
</dbReference>
<dbReference type="Pfam" id="PF12802">
    <property type="entry name" value="MarR_2"/>
    <property type="match status" value="1"/>
</dbReference>
<dbReference type="InterPro" id="IPR000835">
    <property type="entry name" value="HTH_MarR-typ"/>
</dbReference>
<protein>
    <submittedName>
        <fullName evidence="2">DNA-binding MarR family transcriptional regulator</fullName>
    </submittedName>
</protein>
<keyword evidence="3" id="KW-1185">Reference proteome</keyword>
<proteinExistence type="predicted"/>
<dbReference type="GO" id="GO:0003700">
    <property type="term" value="F:DNA-binding transcription factor activity"/>
    <property type="evidence" value="ECO:0007669"/>
    <property type="project" value="InterPro"/>
</dbReference>
<accession>A0A420XQQ7</accession>
<dbReference type="SMART" id="SM00347">
    <property type="entry name" value="HTH_MARR"/>
    <property type="match status" value="1"/>
</dbReference>
<dbReference type="PANTHER" id="PTHR33164">
    <property type="entry name" value="TRANSCRIPTIONAL REGULATOR, MARR FAMILY"/>
    <property type="match status" value="1"/>
</dbReference>
<dbReference type="InterPro" id="IPR036388">
    <property type="entry name" value="WH-like_DNA-bd_sf"/>
</dbReference>
<dbReference type="CDD" id="cd00090">
    <property type="entry name" value="HTH_ARSR"/>
    <property type="match status" value="1"/>
</dbReference>
<dbReference type="InterPro" id="IPR036390">
    <property type="entry name" value="WH_DNA-bd_sf"/>
</dbReference>
<name>A0A420XQQ7_9ACTN</name>
<sequence length="158" mass="16694">MERETTLGLATLLSLLGAAVDDAVLRALDGTGLRRGHGYVVQRLLVGPATATQVAAELGVSQQAVSKVLKELMALGHVELVADDADRRSRPVRLTTRGREAVHRARAVRADIDARVAGEVGTDELAAAHAVLVAALDVLGIREQVERRTVAPQDGRLG</sequence>
<evidence type="ECO:0000259" key="1">
    <source>
        <dbReference type="PROSITE" id="PS50995"/>
    </source>
</evidence>
<dbReference type="EMBL" id="RBWV01000011">
    <property type="protein sequence ID" value="RKS75585.1"/>
    <property type="molecule type" value="Genomic_DNA"/>
</dbReference>
<dbReference type="InterPro" id="IPR011991">
    <property type="entry name" value="ArsR-like_HTH"/>
</dbReference>
<dbReference type="SUPFAM" id="SSF46785">
    <property type="entry name" value="Winged helix' DNA-binding domain"/>
    <property type="match status" value="1"/>
</dbReference>
<dbReference type="GO" id="GO:0006950">
    <property type="term" value="P:response to stress"/>
    <property type="evidence" value="ECO:0007669"/>
    <property type="project" value="TreeGrafter"/>
</dbReference>
<dbReference type="PANTHER" id="PTHR33164:SF99">
    <property type="entry name" value="MARR FAMILY REGULATORY PROTEIN"/>
    <property type="match status" value="1"/>
</dbReference>
<comment type="caution">
    <text evidence="2">The sequence shown here is derived from an EMBL/GenBank/DDBJ whole genome shotgun (WGS) entry which is preliminary data.</text>
</comment>
<gene>
    <name evidence="2" type="ORF">CLV35_2059</name>
</gene>